<evidence type="ECO:0000313" key="5">
    <source>
        <dbReference type="Proteomes" id="UP000248311"/>
    </source>
</evidence>
<dbReference type="Proteomes" id="UP000248311">
    <property type="component" value="Unassembled WGS sequence"/>
</dbReference>
<dbReference type="EMBL" id="QJTE01000003">
    <property type="protein sequence ID" value="PYE84078.1"/>
    <property type="molecule type" value="Genomic_DNA"/>
</dbReference>
<dbReference type="SUPFAM" id="SSF55729">
    <property type="entry name" value="Acyl-CoA N-acyltransferases (Nat)"/>
    <property type="match status" value="1"/>
</dbReference>
<dbReference type="OrthoDB" id="9789603at2"/>
<evidence type="ECO:0000313" key="4">
    <source>
        <dbReference type="EMBL" id="PYE84078.1"/>
    </source>
</evidence>
<dbReference type="PANTHER" id="PTHR43877:SF2">
    <property type="entry name" value="AMINOALKYLPHOSPHONATE N-ACETYLTRANSFERASE-RELATED"/>
    <property type="match status" value="1"/>
</dbReference>
<keyword evidence="1 4" id="KW-0808">Transferase</keyword>
<dbReference type="Pfam" id="PF00583">
    <property type="entry name" value="Acetyltransf_1"/>
    <property type="match status" value="1"/>
</dbReference>
<accession>A0A318T6Q2</accession>
<evidence type="ECO:0000256" key="2">
    <source>
        <dbReference type="ARBA" id="ARBA00023315"/>
    </source>
</evidence>
<keyword evidence="2" id="KW-0012">Acyltransferase</keyword>
<dbReference type="GO" id="GO:0016747">
    <property type="term" value="F:acyltransferase activity, transferring groups other than amino-acyl groups"/>
    <property type="evidence" value="ECO:0007669"/>
    <property type="project" value="InterPro"/>
</dbReference>
<dbReference type="CDD" id="cd04301">
    <property type="entry name" value="NAT_SF"/>
    <property type="match status" value="1"/>
</dbReference>
<evidence type="ECO:0000256" key="1">
    <source>
        <dbReference type="ARBA" id="ARBA00022679"/>
    </source>
</evidence>
<feature type="domain" description="N-acetyltransferase" evidence="3">
    <location>
        <begin position="8"/>
        <end position="154"/>
    </location>
</feature>
<dbReference type="AlphaFoldDB" id="A0A318T6Q2"/>
<dbReference type="InterPro" id="IPR050832">
    <property type="entry name" value="Bact_Acetyltransf"/>
</dbReference>
<comment type="caution">
    <text evidence="4">The sequence shown here is derived from an EMBL/GenBank/DDBJ whole genome shotgun (WGS) entry which is preliminary data.</text>
</comment>
<proteinExistence type="predicted"/>
<protein>
    <submittedName>
        <fullName evidence="4">Putative N-acetyltransferase YhbS</fullName>
    </submittedName>
</protein>
<dbReference type="RefSeq" id="WP_110814611.1">
    <property type="nucleotide sequence ID" value="NZ_QJTE01000003.1"/>
</dbReference>
<reference evidence="4 5" key="1">
    <citation type="submission" date="2018-06" db="EMBL/GenBank/DDBJ databases">
        <title>Genomic Encyclopedia of Type Strains, Phase III (KMG-III): the genomes of soil and plant-associated and newly described type strains.</title>
        <authorList>
            <person name="Whitman W."/>
        </authorList>
    </citation>
    <scope>NUCLEOTIDE SEQUENCE [LARGE SCALE GENOMIC DNA]</scope>
    <source>
        <strain evidence="4 5">CECT 9025</strain>
    </source>
</reference>
<name>A0A318T6Q2_9RHOB</name>
<evidence type="ECO:0000259" key="3">
    <source>
        <dbReference type="PROSITE" id="PS51186"/>
    </source>
</evidence>
<dbReference type="PROSITE" id="PS51186">
    <property type="entry name" value="GNAT"/>
    <property type="match status" value="1"/>
</dbReference>
<dbReference type="InterPro" id="IPR000182">
    <property type="entry name" value="GNAT_dom"/>
</dbReference>
<sequence>MPEQPEGLVFREARAGDVPAIVAMLAEDSVAAGREGTEMAPYLAAFARLAADPRETLLVGEQGGRIVATCQLSVLDGLSRQGMRRARIEAVRVLPALRGQRIGAALIAEAEGRARAAGCGLIELTTDMRRERAHRFYDRLGYERSHYGFKKPLG</sequence>
<gene>
    <name evidence="4" type="ORF">DFP88_103443</name>
</gene>
<dbReference type="Gene3D" id="3.40.630.30">
    <property type="match status" value="1"/>
</dbReference>
<dbReference type="InterPro" id="IPR016181">
    <property type="entry name" value="Acyl_CoA_acyltransferase"/>
</dbReference>
<dbReference type="PANTHER" id="PTHR43877">
    <property type="entry name" value="AMINOALKYLPHOSPHONATE N-ACETYLTRANSFERASE-RELATED-RELATED"/>
    <property type="match status" value="1"/>
</dbReference>
<keyword evidence="5" id="KW-1185">Reference proteome</keyword>
<organism evidence="4 5">
    <name type="scientific">Pseudoroseicyclus aestuarii</name>
    <dbReference type="NCBI Taxonomy" id="1795041"/>
    <lineage>
        <taxon>Bacteria</taxon>
        <taxon>Pseudomonadati</taxon>
        <taxon>Pseudomonadota</taxon>
        <taxon>Alphaproteobacteria</taxon>
        <taxon>Rhodobacterales</taxon>
        <taxon>Paracoccaceae</taxon>
        <taxon>Pseudoroseicyclus</taxon>
    </lineage>
</organism>